<evidence type="ECO:0000313" key="2">
    <source>
        <dbReference type="Proteomes" id="UP000317863"/>
    </source>
</evidence>
<dbReference type="Proteomes" id="UP000317863">
    <property type="component" value="Unassembled WGS sequence"/>
</dbReference>
<dbReference type="PROSITE" id="PS51257">
    <property type="entry name" value="PROKAR_LIPOPROTEIN"/>
    <property type="match status" value="1"/>
</dbReference>
<proteinExistence type="predicted"/>
<gene>
    <name evidence="1" type="ORF">EXD82_07545</name>
</gene>
<name>A0A544QUI5_9FIRM</name>
<dbReference type="AlphaFoldDB" id="A0A544QUI5"/>
<protein>
    <recommendedName>
        <fullName evidence="3">Lipoprotein</fullName>
    </recommendedName>
</protein>
<keyword evidence="2" id="KW-1185">Reference proteome</keyword>
<evidence type="ECO:0000313" key="1">
    <source>
        <dbReference type="EMBL" id="TQQ84327.1"/>
    </source>
</evidence>
<evidence type="ECO:0008006" key="3">
    <source>
        <dbReference type="Google" id="ProtNLM"/>
    </source>
</evidence>
<comment type="caution">
    <text evidence="1">The sequence shown here is derived from an EMBL/GenBank/DDBJ whole genome shotgun (WGS) entry which is preliminary data.</text>
</comment>
<dbReference type="RefSeq" id="WP_142536301.1">
    <property type="nucleotide sequence ID" value="NZ_SGJB01000012.1"/>
</dbReference>
<dbReference type="OrthoDB" id="2039553at2"/>
<accession>A0A544QUI5</accession>
<organism evidence="1 2">
    <name type="scientific">Peptacetobacter hominis</name>
    <dbReference type="NCBI Taxonomy" id="2743610"/>
    <lineage>
        <taxon>Bacteria</taxon>
        <taxon>Bacillati</taxon>
        <taxon>Bacillota</taxon>
        <taxon>Clostridia</taxon>
        <taxon>Peptostreptococcales</taxon>
        <taxon>Peptostreptococcaceae</taxon>
        <taxon>Peptacetobacter</taxon>
    </lineage>
</organism>
<reference evidence="1 2" key="1">
    <citation type="submission" date="2019-02" db="EMBL/GenBank/DDBJ databases">
        <title>Peptostreptococcaceae bacterium ZHW00191 nov., a new bacterium isolated from the human gut.</title>
        <authorList>
            <person name="Zhou H.-W."/>
            <person name="Chen X.-J."/>
        </authorList>
    </citation>
    <scope>NUCLEOTIDE SEQUENCE [LARGE SCALE GENOMIC DNA]</scope>
    <source>
        <strain evidence="1 2">ZHW00191</strain>
    </source>
</reference>
<dbReference type="EMBL" id="SGJB01000012">
    <property type="protein sequence ID" value="TQQ84327.1"/>
    <property type="molecule type" value="Genomic_DNA"/>
</dbReference>
<sequence>MRKIVSILMMVLVSAFLFTGCGMGEKIDYISEKTGIDLSDVEGTSFKTHSGDDGKTSSVEFDLGDSNIESKLADSSSWKKLPFDETVETLLYGSNKDGKKIDPYIVDGEGEKLVPEISKGYYMLIDKNQNGEGNILEQEKINVEIAVYDTSDNKLYFCSFEN</sequence>